<name>A0A448XHV5_9PLAT</name>
<dbReference type="AlphaFoldDB" id="A0A448XHV5"/>
<dbReference type="Proteomes" id="UP000784294">
    <property type="component" value="Unassembled WGS sequence"/>
</dbReference>
<dbReference type="EMBL" id="CAAALY010253424">
    <property type="protein sequence ID" value="VEL36875.1"/>
    <property type="molecule type" value="Genomic_DNA"/>
</dbReference>
<accession>A0A448XHV5</accession>
<comment type="caution">
    <text evidence="1">The sequence shown here is derived from an EMBL/GenBank/DDBJ whole genome shotgun (WGS) entry which is preliminary data.</text>
</comment>
<reference evidence="1" key="1">
    <citation type="submission" date="2018-11" db="EMBL/GenBank/DDBJ databases">
        <authorList>
            <consortium name="Pathogen Informatics"/>
        </authorList>
    </citation>
    <scope>NUCLEOTIDE SEQUENCE</scope>
</reference>
<evidence type="ECO:0000313" key="2">
    <source>
        <dbReference type="Proteomes" id="UP000784294"/>
    </source>
</evidence>
<evidence type="ECO:0000313" key="1">
    <source>
        <dbReference type="EMBL" id="VEL36875.1"/>
    </source>
</evidence>
<sequence>MLAALSKCCYGAPVNVLSSGRHENGLVLGSPVARVYGSLYGQMGLNWALDITREADRRNLFRKRLSPHELLPRLQPG</sequence>
<keyword evidence="2" id="KW-1185">Reference proteome</keyword>
<protein>
    <submittedName>
        <fullName evidence="1">Uncharacterized protein</fullName>
    </submittedName>
</protein>
<proteinExistence type="predicted"/>
<gene>
    <name evidence="1" type="ORF">PXEA_LOCUS30315</name>
</gene>
<organism evidence="1 2">
    <name type="scientific">Protopolystoma xenopodis</name>
    <dbReference type="NCBI Taxonomy" id="117903"/>
    <lineage>
        <taxon>Eukaryota</taxon>
        <taxon>Metazoa</taxon>
        <taxon>Spiralia</taxon>
        <taxon>Lophotrochozoa</taxon>
        <taxon>Platyhelminthes</taxon>
        <taxon>Monogenea</taxon>
        <taxon>Polyopisthocotylea</taxon>
        <taxon>Polystomatidea</taxon>
        <taxon>Polystomatidae</taxon>
        <taxon>Protopolystoma</taxon>
    </lineage>
</organism>